<dbReference type="InterPro" id="IPR036412">
    <property type="entry name" value="HAD-like_sf"/>
</dbReference>
<sequence length="116" mass="11900">MSCAGGVERRARGAAAQVALDAGGQLLGVVGDLRPYLCGFFDTTAGLKAEPASYANIALSLGTDAPADILFATDSLPEAQAAAAAGWRAVLVERPGNKELPEGHGFRVISSMQELL</sequence>
<dbReference type="InterPro" id="IPR023214">
    <property type="entry name" value="HAD_sf"/>
</dbReference>
<organism evidence="1 2">
    <name type="scientific">Tetrabaena socialis</name>
    <dbReference type="NCBI Taxonomy" id="47790"/>
    <lineage>
        <taxon>Eukaryota</taxon>
        <taxon>Viridiplantae</taxon>
        <taxon>Chlorophyta</taxon>
        <taxon>core chlorophytes</taxon>
        <taxon>Chlorophyceae</taxon>
        <taxon>CS clade</taxon>
        <taxon>Chlamydomonadales</taxon>
        <taxon>Tetrabaenaceae</taxon>
        <taxon>Tetrabaena</taxon>
    </lineage>
</organism>
<dbReference type="GO" id="GO:0019509">
    <property type="term" value="P:L-methionine salvage from methylthioadenosine"/>
    <property type="evidence" value="ECO:0007669"/>
    <property type="project" value="TreeGrafter"/>
</dbReference>
<reference evidence="1 2" key="1">
    <citation type="journal article" date="2017" name="Mol. Biol. Evol.">
        <title>The 4-celled Tetrabaena socialis nuclear genome reveals the essential components for genetic control of cell number at the origin of multicellularity in the volvocine lineage.</title>
        <authorList>
            <person name="Featherston J."/>
            <person name="Arakaki Y."/>
            <person name="Hanschen E.R."/>
            <person name="Ferris P.J."/>
            <person name="Michod R.E."/>
            <person name="Olson B.J.S.C."/>
            <person name="Nozaki H."/>
            <person name="Durand P.M."/>
        </authorList>
    </citation>
    <scope>NUCLEOTIDE SEQUENCE [LARGE SCALE GENOMIC DNA]</scope>
    <source>
        <strain evidence="1 2">NIES-571</strain>
    </source>
</reference>
<dbReference type="Gene3D" id="3.40.50.1000">
    <property type="entry name" value="HAD superfamily/HAD-like"/>
    <property type="match status" value="1"/>
</dbReference>
<proteinExistence type="predicted"/>
<accession>A0A2J8A3V4</accession>
<dbReference type="EMBL" id="PGGS01000192">
    <property type="protein sequence ID" value="PNH07187.1"/>
    <property type="molecule type" value="Genomic_DNA"/>
</dbReference>
<dbReference type="Proteomes" id="UP000236333">
    <property type="component" value="Unassembled WGS sequence"/>
</dbReference>
<gene>
    <name evidence="1" type="ORF">TSOC_006357</name>
</gene>
<dbReference type="AlphaFoldDB" id="A0A2J8A3V4"/>
<dbReference type="PANTHER" id="PTHR20371">
    <property type="entry name" value="ENOLASE-PHOSPHATASE E1"/>
    <property type="match status" value="1"/>
</dbReference>
<dbReference type="GO" id="GO:0043874">
    <property type="term" value="F:acireductone synthase activity"/>
    <property type="evidence" value="ECO:0007669"/>
    <property type="project" value="TreeGrafter"/>
</dbReference>
<dbReference type="SUPFAM" id="SSF56784">
    <property type="entry name" value="HAD-like"/>
    <property type="match status" value="1"/>
</dbReference>
<dbReference type="PANTHER" id="PTHR20371:SF1">
    <property type="entry name" value="ENOLASE-PHOSPHATASE E1"/>
    <property type="match status" value="1"/>
</dbReference>
<evidence type="ECO:0000313" key="1">
    <source>
        <dbReference type="EMBL" id="PNH07187.1"/>
    </source>
</evidence>
<evidence type="ECO:0000313" key="2">
    <source>
        <dbReference type="Proteomes" id="UP000236333"/>
    </source>
</evidence>
<protein>
    <submittedName>
        <fullName evidence="1">Putative bifunctional methylthioribulose-1-phosphate dehydratase/enolase-phosphatase E1</fullName>
    </submittedName>
</protein>
<name>A0A2J8A3V4_9CHLO</name>
<keyword evidence="2" id="KW-1185">Reference proteome</keyword>
<comment type="caution">
    <text evidence="1">The sequence shown here is derived from an EMBL/GenBank/DDBJ whole genome shotgun (WGS) entry which is preliminary data.</text>
</comment>
<dbReference type="OrthoDB" id="191080at2759"/>